<feature type="transmembrane region" description="Helical" evidence="8">
    <location>
        <begin position="17"/>
        <end position="34"/>
    </location>
</feature>
<keyword evidence="3 6" id="KW-0863">Zinc-finger</keyword>
<dbReference type="InterPro" id="IPR043145">
    <property type="entry name" value="Znf_ZZ_sf"/>
</dbReference>
<dbReference type="InterPro" id="IPR000433">
    <property type="entry name" value="Znf_ZZ"/>
</dbReference>
<keyword evidence="8" id="KW-0472">Membrane</keyword>
<dbReference type="PROSITE" id="PS01357">
    <property type="entry name" value="ZF_ZZ_1"/>
    <property type="match status" value="1"/>
</dbReference>
<dbReference type="CDD" id="cd02340">
    <property type="entry name" value="ZZ_NBR1_like"/>
    <property type="match status" value="1"/>
</dbReference>
<evidence type="ECO:0000256" key="6">
    <source>
        <dbReference type="PROSITE-ProRule" id="PRU00228"/>
    </source>
</evidence>
<evidence type="ECO:0000313" key="11">
    <source>
        <dbReference type="EMBL" id="KIW07229.1"/>
    </source>
</evidence>
<dbReference type="STRING" id="253628.A0A0D2B7J9"/>
<accession>A0A0D2B7J9</accession>
<reference evidence="11 12" key="1">
    <citation type="submission" date="2015-01" db="EMBL/GenBank/DDBJ databases">
        <title>The Genome Sequence of Ochroconis gallopava CBS43764.</title>
        <authorList>
            <consortium name="The Broad Institute Genomics Platform"/>
            <person name="Cuomo C."/>
            <person name="de Hoog S."/>
            <person name="Gorbushina A."/>
            <person name="Stielow B."/>
            <person name="Teixiera M."/>
            <person name="Abouelleil A."/>
            <person name="Chapman S.B."/>
            <person name="Priest M."/>
            <person name="Young S.K."/>
            <person name="Wortman J."/>
            <person name="Nusbaum C."/>
            <person name="Birren B."/>
        </authorList>
    </citation>
    <scope>NUCLEOTIDE SEQUENCE [LARGE SCALE GENOMIC DNA]</scope>
    <source>
        <strain evidence="11 12">CBS 43764</strain>
    </source>
</reference>
<dbReference type="Pfam" id="PF00569">
    <property type="entry name" value="ZZ"/>
    <property type="match status" value="1"/>
</dbReference>
<dbReference type="HOGENOM" id="CLU_009681_0_0_1"/>
<feature type="domain" description="ZZ-type" evidence="9">
    <location>
        <begin position="243"/>
        <end position="295"/>
    </location>
</feature>
<dbReference type="Gene3D" id="1.10.238.10">
    <property type="entry name" value="EF-hand"/>
    <property type="match status" value="1"/>
</dbReference>
<evidence type="ECO:0000256" key="3">
    <source>
        <dbReference type="ARBA" id="ARBA00022771"/>
    </source>
</evidence>
<dbReference type="VEuPathDB" id="FungiDB:PV09_02086"/>
<protein>
    <submittedName>
        <fullName evidence="11">Uncharacterized protein</fullName>
    </submittedName>
</protein>
<dbReference type="CDD" id="cd00051">
    <property type="entry name" value="EFh"/>
    <property type="match status" value="1"/>
</dbReference>
<dbReference type="GO" id="GO:0016020">
    <property type="term" value="C:membrane"/>
    <property type="evidence" value="ECO:0007669"/>
    <property type="project" value="TreeGrafter"/>
</dbReference>
<feature type="domain" description="EF-hand" evidence="10">
    <location>
        <begin position="382"/>
        <end position="417"/>
    </location>
</feature>
<dbReference type="InParanoid" id="A0A0D2B7J9"/>
<keyword evidence="4" id="KW-0862">Zinc</keyword>
<dbReference type="RefSeq" id="XP_016217098.1">
    <property type="nucleotide sequence ID" value="XM_016355082.1"/>
</dbReference>
<keyword evidence="1" id="KW-0479">Metal-binding</keyword>
<dbReference type="SMART" id="SM00054">
    <property type="entry name" value="EFh"/>
    <property type="match status" value="2"/>
</dbReference>
<feature type="domain" description="EF-hand" evidence="10">
    <location>
        <begin position="419"/>
        <end position="454"/>
    </location>
</feature>
<dbReference type="SUPFAM" id="SSF57850">
    <property type="entry name" value="RING/U-box"/>
    <property type="match status" value="1"/>
</dbReference>
<feature type="region of interest" description="Disordered" evidence="7">
    <location>
        <begin position="495"/>
        <end position="516"/>
    </location>
</feature>
<dbReference type="PROSITE" id="PS50135">
    <property type="entry name" value="ZF_ZZ_2"/>
    <property type="match status" value="1"/>
</dbReference>
<evidence type="ECO:0000259" key="10">
    <source>
        <dbReference type="PROSITE" id="PS50222"/>
    </source>
</evidence>
<dbReference type="Pfam" id="PF00036">
    <property type="entry name" value="EF-hand_1"/>
    <property type="match status" value="1"/>
</dbReference>
<feature type="compositionally biased region" description="Polar residues" evidence="7">
    <location>
        <begin position="69"/>
        <end position="85"/>
    </location>
</feature>
<dbReference type="Proteomes" id="UP000053259">
    <property type="component" value="Unassembled WGS sequence"/>
</dbReference>
<feature type="compositionally biased region" description="Basic residues" evidence="7">
    <location>
        <begin position="50"/>
        <end position="62"/>
    </location>
</feature>
<feature type="region of interest" description="Disordered" evidence="7">
    <location>
        <begin position="897"/>
        <end position="921"/>
    </location>
</feature>
<feature type="compositionally biased region" description="Basic and acidic residues" evidence="7">
    <location>
        <begin position="904"/>
        <end position="914"/>
    </location>
</feature>
<dbReference type="EMBL" id="KN847533">
    <property type="protein sequence ID" value="KIW07229.1"/>
    <property type="molecule type" value="Genomic_DNA"/>
</dbReference>
<keyword evidence="2" id="KW-0677">Repeat</keyword>
<feature type="region of interest" description="Disordered" evidence="7">
    <location>
        <begin position="40"/>
        <end position="86"/>
    </location>
</feature>
<keyword evidence="8" id="KW-0812">Transmembrane</keyword>
<keyword evidence="12" id="KW-1185">Reference proteome</keyword>
<organism evidence="11 12">
    <name type="scientific">Verruconis gallopava</name>
    <dbReference type="NCBI Taxonomy" id="253628"/>
    <lineage>
        <taxon>Eukaryota</taxon>
        <taxon>Fungi</taxon>
        <taxon>Dikarya</taxon>
        <taxon>Ascomycota</taxon>
        <taxon>Pezizomycotina</taxon>
        <taxon>Dothideomycetes</taxon>
        <taxon>Pleosporomycetidae</taxon>
        <taxon>Venturiales</taxon>
        <taxon>Sympoventuriaceae</taxon>
        <taxon>Verruconis</taxon>
    </lineage>
</organism>
<evidence type="ECO:0000259" key="9">
    <source>
        <dbReference type="PROSITE" id="PS50135"/>
    </source>
</evidence>
<dbReference type="Pfam" id="PF13202">
    <property type="entry name" value="EF-hand_5"/>
    <property type="match status" value="1"/>
</dbReference>
<name>A0A0D2B7J9_9PEZI</name>
<evidence type="ECO:0000256" key="8">
    <source>
        <dbReference type="SAM" id="Phobius"/>
    </source>
</evidence>
<feature type="region of interest" description="Disordered" evidence="7">
    <location>
        <begin position="709"/>
        <end position="743"/>
    </location>
</feature>
<dbReference type="SUPFAM" id="SSF47473">
    <property type="entry name" value="EF-hand"/>
    <property type="match status" value="1"/>
</dbReference>
<evidence type="ECO:0000256" key="1">
    <source>
        <dbReference type="ARBA" id="ARBA00022723"/>
    </source>
</evidence>
<gene>
    <name evidence="11" type="ORF">PV09_02086</name>
</gene>
<dbReference type="InterPro" id="IPR011992">
    <property type="entry name" value="EF-hand-dom_pair"/>
</dbReference>
<dbReference type="Gene3D" id="3.30.60.90">
    <property type="match status" value="1"/>
</dbReference>
<feature type="compositionally biased region" description="Basic and acidic residues" evidence="7">
    <location>
        <begin position="734"/>
        <end position="743"/>
    </location>
</feature>
<evidence type="ECO:0000256" key="5">
    <source>
        <dbReference type="ARBA" id="ARBA00022837"/>
    </source>
</evidence>
<dbReference type="GO" id="GO:0005509">
    <property type="term" value="F:calcium ion binding"/>
    <property type="evidence" value="ECO:0007669"/>
    <property type="project" value="InterPro"/>
</dbReference>
<dbReference type="AlphaFoldDB" id="A0A0D2B7J9"/>
<dbReference type="GO" id="GO:0008270">
    <property type="term" value="F:zinc ion binding"/>
    <property type="evidence" value="ECO:0007669"/>
    <property type="project" value="UniProtKB-KW"/>
</dbReference>
<dbReference type="PROSITE" id="PS00018">
    <property type="entry name" value="EF_HAND_1"/>
    <property type="match status" value="2"/>
</dbReference>
<dbReference type="GO" id="GO:0005829">
    <property type="term" value="C:cytosol"/>
    <property type="evidence" value="ECO:0007669"/>
    <property type="project" value="TreeGrafter"/>
</dbReference>
<sequence>MATETTPSSSLSRYRPVVLALTGFAALYGAYVVYNNFKSSPPPATPHRSNAVHRPRRPQRLSRLRENQTAETDIDQTPETPNFNPAETYGRFAIVNGRGQTVHIELRPTALPTLQTLQEEHGLPEAQARATLNSLRHEFVVRFMIMQFQNRGARSTWEQEMLAATRWLQQLGFPHDEVRQGLAQMVETVEREAAERGLLPDDADTIAGTDVGVRFGRGQAGLYLKQLLYHIAENQARQDGYLHRGFQCDSCGTSPIRGIRWKCANCVDLDLCNDCHATCMHSRNHIFYEIKIPTYAMNNLHAVQEPSYPGRLDMSKIPPLPADICKSLVDKVDFEKSEIEGLYDQFTCLASCPRPGDVLLFAIDRLSFQRAISPISSTSPLRPNLIFDRMFALFDADHDGLISFEDFVLGVAFLRSKIGGKSRRKKIFDAYDLDGDGYVTRRDFLRIFKALFTIQEEVTLDLLAPNEAVNGLRDATTFASSSRVISAAFTQAPRSVPEPRAPLNKPANSFGDRRNQPDQAVVNEDAILDVSRAEIVGNAWESQAQFPFDHRIGEPLSLRDFVYLQPRDSHNQAPTHLAREQRVRFAYGGSSIADARRAAWAERTQRSTVYDSEDSYSQTQVTAEVDGYQIPNHSQDIGREIAYQVMEESLNELLDPLFKEREDFHYDAQAARPEIRRWQQEIEAYKDRVRKEKESAAAYRASCRRANAGAAAESATKNALKQSVSDENINGHQPRSDAEESRRELTTMADAVVSIEEQVQAQALSELLSSQGFEVREDLSGDEDPIGMHLDISTQPTDSGEQPMRMEIMVTNPPSSLAPVVEEERRFDPTMPQFMPNSERDILDSRPRDVTVDPLVPPDNQTNEASQRLKNEAEIIRQFEYMFLGWERDRTTGKVVNSATKASAKREARERQAKSQEPPSAERLAKLAEYQEYLSEAREHPGINFSEFDAFMTSTMGSDFRFIEGWVEVCYF</sequence>
<dbReference type="InterPro" id="IPR002048">
    <property type="entry name" value="EF_hand_dom"/>
</dbReference>
<evidence type="ECO:0000256" key="4">
    <source>
        <dbReference type="ARBA" id="ARBA00022833"/>
    </source>
</evidence>
<dbReference type="OrthoDB" id="2122982at2759"/>
<evidence type="ECO:0000256" key="7">
    <source>
        <dbReference type="SAM" id="MobiDB-lite"/>
    </source>
</evidence>
<dbReference type="GeneID" id="27310059"/>
<feature type="compositionally biased region" description="Polar residues" evidence="7">
    <location>
        <begin position="720"/>
        <end position="733"/>
    </location>
</feature>
<dbReference type="InterPro" id="IPR028846">
    <property type="entry name" value="Recoverin"/>
</dbReference>
<keyword evidence="5" id="KW-0106">Calcium</keyword>
<dbReference type="SMART" id="SM00291">
    <property type="entry name" value="ZnF_ZZ"/>
    <property type="match status" value="1"/>
</dbReference>
<proteinExistence type="predicted"/>
<evidence type="ECO:0000256" key="2">
    <source>
        <dbReference type="ARBA" id="ARBA00022737"/>
    </source>
</evidence>
<dbReference type="PROSITE" id="PS50222">
    <property type="entry name" value="EF_HAND_2"/>
    <property type="match status" value="2"/>
</dbReference>
<evidence type="ECO:0000313" key="12">
    <source>
        <dbReference type="Proteomes" id="UP000053259"/>
    </source>
</evidence>
<dbReference type="PANTHER" id="PTHR23055:SF187">
    <property type="entry name" value="EF HAND DOMAIN PROTEIN (AFU_ORTHOLOGUE AFUA_6G07310)"/>
    <property type="match status" value="1"/>
</dbReference>
<dbReference type="PANTHER" id="PTHR23055">
    <property type="entry name" value="CALCIUM BINDING PROTEINS"/>
    <property type="match status" value="1"/>
</dbReference>
<keyword evidence="8" id="KW-1133">Transmembrane helix</keyword>
<feature type="compositionally biased region" description="Low complexity" evidence="7">
    <location>
        <begin position="709"/>
        <end position="719"/>
    </location>
</feature>
<dbReference type="PRINTS" id="PR00450">
    <property type="entry name" value="RECOVERIN"/>
</dbReference>
<dbReference type="InterPro" id="IPR018247">
    <property type="entry name" value="EF_Hand_1_Ca_BS"/>
</dbReference>